<dbReference type="HOGENOM" id="CLU_2809494_0_0_5"/>
<dbReference type="OrthoDB" id="8372896at2"/>
<dbReference type="KEGG" id="ngg:RG540_CH21490"/>
<sequence length="67" mass="7164">MALIGFKNTHNQSVYINPAQVLYVTTFEEEVTIVALALASTGGKPTAVYVRGNVDQVQQRLSVAIAG</sequence>
<gene>
    <name evidence="1" type="ORF">RG540_CH21490</name>
</gene>
<dbReference type="Proteomes" id="UP000028181">
    <property type="component" value="Chromosome I"/>
</dbReference>
<dbReference type="PATRIC" id="fig|1028800.3.peg.2172"/>
<protein>
    <submittedName>
        <fullName evidence="1">Uncharacterized protein</fullName>
    </submittedName>
</protein>
<dbReference type="RefSeq" id="WP_038543470.1">
    <property type="nucleotide sequence ID" value="NZ_HG938353.1"/>
</dbReference>
<evidence type="ECO:0000313" key="1">
    <source>
        <dbReference type="EMBL" id="CDN48317.1"/>
    </source>
</evidence>
<proteinExistence type="predicted"/>
<organism evidence="1 2">
    <name type="scientific">Neorhizobium galegae bv. orientalis str. HAMBI 540</name>
    <dbReference type="NCBI Taxonomy" id="1028800"/>
    <lineage>
        <taxon>Bacteria</taxon>
        <taxon>Pseudomonadati</taxon>
        <taxon>Pseudomonadota</taxon>
        <taxon>Alphaproteobacteria</taxon>
        <taxon>Hyphomicrobiales</taxon>
        <taxon>Rhizobiaceae</taxon>
        <taxon>Rhizobium/Agrobacterium group</taxon>
        <taxon>Neorhizobium</taxon>
    </lineage>
</organism>
<dbReference type="GeneID" id="24257519"/>
<evidence type="ECO:0000313" key="2">
    <source>
        <dbReference type="Proteomes" id="UP000028181"/>
    </source>
</evidence>
<dbReference type="AlphaFoldDB" id="A0A068SPU3"/>
<accession>A0A068SPU3</accession>
<reference evidence="2" key="1">
    <citation type="journal article" date="2014" name="BMC Genomics">
        <title>Genome sequencing of two Neorhizobium galegae strains reveals a noeT gene responsible for the unusual acetylation of the nodulation factors.</title>
        <authorList>
            <person name="Osterman J."/>
            <person name="Marsh J."/>
            <person name="Laine P.K."/>
            <person name="Zeng Z."/>
            <person name="Alatalo E."/>
            <person name="Sullivan J.T."/>
            <person name="Young J.P."/>
            <person name="Thomas-Oates J."/>
            <person name="Paulin L."/>
            <person name="Lindstrom K."/>
        </authorList>
    </citation>
    <scope>NUCLEOTIDE SEQUENCE [LARGE SCALE GENOMIC DNA]</scope>
    <source>
        <strain evidence="2">HAMBI 540</strain>
    </source>
</reference>
<name>A0A068SPU3_NEOGA</name>
<dbReference type="EMBL" id="HG938353">
    <property type="protein sequence ID" value="CDN48317.1"/>
    <property type="molecule type" value="Genomic_DNA"/>
</dbReference>
<keyword evidence="2" id="KW-1185">Reference proteome</keyword>
<dbReference type="eggNOG" id="ENOG503104W">
    <property type="taxonomic scope" value="Bacteria"/>
</dbReference>